<name>A0ABQ1XGH8_9PROT</name>
<proteinExistence type="predicted"/>
<evidence type="ECO:0000313" key="3">
    <source>
        <dbReference type="Proteomes" id="UP000648722"/>
    </source>
</evidence>
<reference evidence="3" key="1">
    <citation type="journal article" date="2019" name="Int. J. Syst. Evol. Microbiol.">
        <title>The Global Catalogue of Microorganisms (GCM) 10K type strain sequencing project: providing services to taxonomists for standard genome sequencing and annotation.</title>
        <authorList>
            <consortium name="The Broad Institute Genomics Platform"/>
            <consortium name="The Broad Institute Genome Sequencing Center for Infectious Disease"/>
            <person name="Wu L."/>
            <person name="Ma J."/>
        </authorList>
    </citation>
    <scope>NUCLEOTIDE SEQUENCE [LARGE SCALE GENOMIC DNA]</scope>
    <source>
        <strain evidence="3">CGMCC 1.12766</strain>
    </source>
</reference>
<evidence type="ECO:0000256" key="1">
    <source>
        <dbReference type="SAM" id="MobiDB-lite"/>
    </source>
</evidence>
<accession>A0ABQ1XGH8</accession>
<sequence>MPLRGAADFAPDGVEPSLWREAPRQPSLLARNQIRYAPASGYKPRASFSKESERTKVRSGARNLNAGAA</sequence>
<feature type="region of interest" description="Disordered" evidence="1">
    <location>
        <begin position="1"/>
        <end position="21"/>
    </location>
</feature>
<keyword evidence="3" id="KW-1185">Reference proteome</keyword>
<evidence type="ECO:0000313" key="2">
    <source>
        <dbReference type="EMBL" id="GGG90990.1"/>
    </source>
</evidence>
<dbReference type="EMBL" id="BMFS01000001">
    <property type="protein sequence ID" value="GGG90990.1"/>
    <property type="molecule type" value="Genomic_DNA"/>
</dbReference>
<gene>
    <name evidence="2" type="ORF">GCM10007420_02750</name>
</gene>
<comment type="caution">
    <text evidence="2">The sequence shown here is derived from an EMBL/GenBank/DDBJ whole genome shotgun (WGS) entry which is preliminary data.</text>
</comment>
<feature type="region of interest" description="Disordered" evidence="1">
    <location>
        <begin position="40"/>
        <end position="69"/>
    </location>
</feature>
<organism evidence="2 3">
    <name type="scientific">Glycocaulis albus</name>
    <dbReference type="NCBI Taxonomy" id="1382801"/>
    <lineage>
        <taxon>Bacteria</taxon>
        <taxon>Pseudomonadati</taxon>
        <taxon>Pseudomonadota</taxon>
        <taxon>Alphaproteobacteria</taxon>
        <taxon>Maricaulales</taxon>
        <taxon>Maricaulaceae</taxon>
        <taxon>Glycocaulis</taxon>
    </lineage>
</organism>
<protein>
    <submittedName>
        <fullName evidence="2">Uncharacterized protein</fullName>
    </submittedName>
</protein>
<dbReference type="Proteomes" id="UP000648722">
    <property type="component" value="Unassembled WGS sequence"/>
</dbReference>